<dbReference type="InterPro" id="IPR013320">
    <property type="entry name" value="ConA-like_dom_sf"/>
</dbReference>
<proteinExistence type="predicted"/>
<dbReference type="Proteomes" id="UP000011991">
    <property type="component" value="Unassembled WGS sequence"/>
</dbReference>
<evidence type="ECO:0000259" key="2">
    <source>
        <dbReference type="Pfam" id="PF07587"/>
    </source>
</evidence>
<evidence type="ECO:0000313" key="4">
    <source>
        <dbReference type="EMBL" id="EMI17320.1"/>
    </source>
</evidence>
<dbReference type="EMBL" id="ANOG01000812">
    <property type="protein sequence ID" value="EMI17320.1"/>
    <property type="molecule type" value="Genomic_DNA"/>
</dbReference>
<dbReference type="AlphaFoldDB" id="M5RD74"/>
<dbReference type="OrthoDB" id="127107at2"/>
<accession>M5RD74</accession>
<comment type="caution">
    <text evidence="4">The sequence shown here is derived from an EMBL/GenBank/DDBJ whole genome shotgun (WGS) entry which is preliminary data.</text>
</comment>
<feature type="domain" description="DUF1553" evidence="2">
    <location>
        <begin position="696"/>
        <end position="948"/>
    </location>
</feature>
<dbReference type="Gene3D" id="2.60.120.200">
    <property type="match status" value="1"/>
</dbReference>
<gene>
    <name evidence="4" type="ORF">RMSM_05758</name>
</gene>
<dbReference type="SUPFAM" id="SSF49899">
    <property type="entry name" value="Concanavalin A-like lectins/glucanases"/>
    <property type="match status" value="1"/>
</dbReference>
<evidence type="ECO:0000259" key="1">
    <source>
        <dbReference type="Pfam" id="PF07583"/>
    </source>
</evidence>
<dbReference type="RefSeq" id="WP_008704061.1">
    <property type="nucleotide sequence ID" value="NZ_ANOG01000812.1"/>
</dbReference>
<dbReference type="InterPro" id="IPR022655">
    <property type="entry name" value="DUF1553"/>
</dbReference>
<dbReference type="Pfam" id="PF07635">
    <property type="entry name" value="PSCyt1"/>
    <property type="match status" value="1"/>
</dbReference>
<dbReference type="PATRIC" id="fig|1265738.3.peg.5758"/>
<evidence type="ECO:0000259" key="3">
    <source>
        <dbReference type="Pfam" id="PF07635"/>
    </source>
</evidence>
<protein>
    <submittedName>
        <fullName evidence="4">Protein containing DUF1549</fullName>
    </submittedName>
</protein>
<dbReference type="Pfam" id="PF07583">
    <property type="entry name" value="PSCyt2"/>
    <property type="match status" value="1"/>
</dbReference>
<reference evidence="4 5" key="1">
    <citation type="journal article" date="2013" name="Mar. Genomics">
        <title>Expression of sulfatases in Rhodopirellula baltica and the diversity of sulfatases in the genus Rhodopirellula.</title>
        <authorList>
            <person name="Wegner C.E."/>
            <person name="Richter-Heitmann T."/>
            <person name="Klindworth A."/>
            <person name="Klockow C."/>
            <person name="Richter M."/>
            <person name="Achstetter T."/>
            <person name="Glockner F.O."/>
            <person name="Harder J."/>
        </authorList>
    </citation>
    <scope>NUCLEOTIDE SEQUENCE [LARGE SCALE GENOMIC DNA]</scope>
    <source>
        <strain evidence="4 5">SM1</strain>
    </source>
</reference>
<feature type="domain" description="Cytochrome C Planctomycete-type" evidence="3">
    <location>
        <begin position="43"/>
        <end position="100"/>
    </location>
</feature>
<dbReference type="InterPro" id="IPR011429">
    <property type="entry name" value="Cyt_c_Planctomycete-type"/>
</dbReference>
<evidence type="ECO:0000313" key="5">
    <source>
        <dbReference type="Proteomes" id="UP000011991"/>
    </source>
</evidence>
<sequence length="989" mass="109849">MKRILHGPLWLVFAVVVCDHGNAAEDATAFFETKIRPVLVQHCYQCHSSQSDEIGGKLRVDSRDAMRTGGESGPSLQAGSPQNSLIIQALRYDDLEMPPDAPLPEAVIRDFERWVSLGAADPRDETTPPAESPELDAESLWSFFPRRTPTLPRVGEGSWPRDPIDHFVLSRIEDAGLSPTHDADAKTLVRRLYYDLIGLPPTLPQVNAFVARYEMDADLAVEQLVDQLLASPQYGIRWGRHWLDVARYGESNGDDGLGRNATFPHAWRYRDYVIDALNNDVPYDKFLKEQIAGDLLQSKSPAERNRQLIATGFLAIGSKPASAMNKNFAMDVVDDQINVVCTGVLGLSVACARCHDHKHDPIPTRDYYALAGIFSSTETLYGAAANQKLTAPPTPLHELRSDWTSEQTEPDRTTPPIFPSDYADAIQSLSPQLHVRLDSPPVGLIAEPSPSYSPDTFAAVKKTAFVGKLSKPTQSYSVSLWFRNTLKNDSRPITAYLFSRGKQRQSGLPGDHLGIGGKHDSARTGKLFVFNGNASKTSIAGNTKIPVGSWNHLVLVRNRDQVKLYLNGQLEIDAKIKSTFADNLEFCLANRSDNFAPLTGNVAEFALFPRALSNDEALLLHERSGQPRGVQQTPPFGFAMGVREGKKPVDCKIHINGQSNKLGPLSPRGTLTAYQTLGTDDEFNAARMKIESQQSGRLELAEWLTDPRHPQTARVMVNRIWQHLFGHGIVSTPDDFGVYGARPTHPDLLDHLANRFVQQGWSIKRLIRAIVLSRTYRLDSRCDDEHLQVDPGNQFFARHDRRRLDAESLRDSVLQVCGSIDYSPQRGSAIEQIDALINWPPGNATDLHRDSNHRSVYLCMLRHAPPKELAAFDLPDGVGITGKRDVTTLPTQSLFLLNSPFVIKQSERLASDVVSLDCNDNRERVQRIFTAVLHRPASGSEVEAALDLIQHLNDAGEDAATQPAAEKQIRTWASFCQALLMTNEFRYVD</sequence>
<dbReference type="Pfam" id="PF07587">
    <property type="entry name" value="PSD1"/>
    <property type="match status" value="1"/>
</dbReference>
<dbReference type="Pfam" id="PF13385">
    <property type="entry name" value="Laminin_G_3"/>
    <property type="match status" value="1"/>
</dbReference>
<keyword evidence="5" id="KW-1185">Reference proteome</keyword>
<dbReference type="InterPro" id="IPR011444">
    <property type="entry name" value="DUF1549"/>
</dbReference>
<organism evidence="4 5">
    <name type="scientific">Rhodopirellula maiorica SM1</name>
    <dbReference type="NCBI Taxonomy" id="1265738"/>
    <lineage>
        <taxon>Bacteria</taxon>
        <taxon>Pseudomonadati</taxon>
        <taxon>Planctomycetota</taxon>
        <taxon>Planctomycetia</taxon>
        <taxon>Pirellulales</taxon>
        <taxon>Pirellulaceae</taxon>
        <taxon>Novipirellula</taxon>
    </lineage>
</organism>
<feature type="domain" description="DUF1549" evidence="1">
    <location>
        <begin position="163"/>
        <end position="378"/>
    </location>
</feature>
<name>M5RD74_9BACT</name>
<dbReference type="PANTHER" id="PTHR35889">
    <property type="entry name" value="CYCLOINULO-OLIGOSACCHARIDE FRUCTANOTRANSFERASE-RELATED"/>
    <property type="match status" value="1"/>
</dbReference>
<dbReference type="PANTHER" id="PTHR35889:SF3">
    <property type="entry name" value="F-BOX DOMAIN-CONTAINING PROTEIN"/>
    <property type="match status" value="1"/>
</dbReference>